<feature type="chain" id="PRO_5014621258" evidence="9">
    <location>
        <begin position="30"/>
        <end position="480"/>
    </location>
</feature>
<keyword evidence="6" id="KW-0472">Membrane</keyword>
<dbReference type="PANTHER" id="PTHR30026">
    <property type="entry name" value="OUTER MEMBRANE PROTEIN TOLC"/>
    <property type="match status" value="1"/>
</dbReference>
<gene>
    <name evidence="10" type="ORF">SBA5_450061</name>
</gene>
<keyword evidence="7" id="KW-0998">Cell outer membrane</keyword>
<keyword evidence="4" id="KW-1134">Transmembrane beta strand</keyword>
<proteinExistence type="inferred from homology"/>
<comment type="similarity">
    <text evidence="2">Belongs to the outer membrane factor (OMF) (TC 1.B.17) family.</text>
</comment>
<evidence type="ECO:0000313" key="10">
    <source>
        <dbReference type="EMBL" id="SPE24406.1"/>
    </source>
</evidence>
<keyword evidence="5" id="KW-0812">Transmembrane</keyword>
<accession>A0A2N9LMD3</accession>
<feature type="compositionally biased region" description="Low complexity" evidence="8">
    <location>
        <begin position="52"/>
        <end position="73"/>
    </location>
</feature>
<evidence type="ECO:0000256" key="2">
    <source>
        <dbReference type="ARBA" id="ARBA00007613"/>
    </source>
</evidence>
<evidence type="ECO:0000256" key="3">
    <source>
        <dbReference type="ARBA" id="ARBA00022448"/>
    </source>
</evidence>
<name>A0A2N9LMD3_9BACT</name>
<dbReference type="InterPro" id="IPR003423">
    <property type="entry name" value="OMP_efflux"/>
</dbReference>
<keyword evidence="9" id="KW-0732">Signal</keyword>
<dbReference type="GO" id="GO:0015562">
    <property type="term" value="F:efflux transmembrane transporter activity"/>
    <property type="evidence" value="ECO:0007669"/>
    <property type="project" value="InterPro"/>
</dbReference>
<dbReference type="OrthoDB" id="107009at2"/>
<dbReference type="Gene3D" id="1.20.1600.10">
    <property type="entry name" value="Outer membrane efflux proteins (OEP)"/>
    <property type="match status" value="1"/>
</dbReference>
<dbReference type="AlphaFoldDB" id="A0A2N9LMD3"/>
<protein>
    <submittedName>
        <fullName evidence="10">Outer membrane efflux protein</fullName>
    </submittedName>
</protein>
<dbReference type="SUPFAM" id="SSF56954">
    <property type="entry name" value="Outer membrane efflux proteins (OEP)"/>
    <property type="match status" value="1"/>
</dbReference>
<dbReference type="InterPro" id="IPR051906">
    <property type="entry name" value="TolC-like"/>
</dbReference>
<keyword evidence="3" id="KW-0813">Transport</keyword>
<dbReference type="Proteomes" id="UP000239735">
    <property type="component" value="Unassembled WGS sequence"/>
</dbReference>
<dbReference type="GO" id="GO:0009279">
    <property type="term" value="C:cell outer membrane"/>
    <property type="evidence" value="ECO:0007669"/>
    <property type="project" value="UniProtKB-SubCell"/>
</dbReference>
<dbReference type="PANTHER" id="PTHR30026:SF20">
    <property type="entry name" value="OUTER MEMBRANE PROTEIN TOLC"/>
    <property type="match status" value="1"/>
</dbReference>
<feature type="region of interest" description="Disordered" evidence="8">
    <location>
        <begin position="52"/>
        <end position="76"/>
    </location>
</feature>
<evidence type="ECO:0000256" key="9">
    <source>
        <dbReference type="SAM" id="SignalP"/>
    </source>
</evidence>
<sequence>MSKQPLIAQLKVAGAAVFAAVLLAPAAGAQSPQKTLPDAPSEQLIAVLGQAPAMQEQPQTATPQTTAPAAKAPSGSELTIAQAEQMAIQHNPNISIARLLALVQAQVTRQVRSMEMPTAEGALTAVDAHDGSRITAGALSNPSIYNRAAGGLVVSQLITDFGRTHHLVLSAQSNAKAQLESERATELDITLTVDQAFYQALTAQAVLKVAQQTVSQRQATVDQVGALTKAKIRSDLDLSFANVQISQAKLLLLDAQNNVQSAMAVLNNVLGSDQDEQYTLVDETGGAPPPAPDDPEAMVKAAFTARPDLASLNDKYIAARQYSTAERDLWMPTLSAMGAVGGTPVRADQILSSWYGTAGAIISIPVFNGFLYNAEEKEAKLRAQAAQEDVRNLRDVIARDVRTAVLNAQTAYQRIAVTQQLLDQANFALDLASARYKIGLSGIVDITQAQLNQTEAEIAHTNAQYSYQTALAVVRYEIGQ</sequence>
<dbReference type="GO" id="GO:0015288">
    <property type="term" value="F:porin activity"/>
    <property type="evidence" value="ECO:0007669"/>
    <property type="project" value="TreeGrafter"/>
</dbReference>
<evidence type="ECO:0000313" key="11">
    <source>
        <dbReference type="Proteomes" id="UP000239735"/>
    </source>
</evidence>
<evidence type="ECO:0000256" key="1">
    <source>
        <dbReference type="ARBA" id="ARBA00004442"/>
    </source>
</evidence>
<organism evidence="10 11">
    <name type="scientific">Candidatus Sulfuritelmatomonas gaucii</name>
    <dbReference type="NCBI Taxonomy" id="2043161"/>
    <lineage>
        <taxon>Bacteria</taxon>
        <taxon>Pseudomonadati</taxon>
        <taxon>Acidobacteriota</taxon>
        <taxon>Terriglobia</taxon>
        <taxon>Terriglobales</taxon>
        <taxon>Acidobacteriaceae</taxon>
        <taxon>Candidatus Sulfuritelmatomonas</taxon>
    </lineage>
</organism>
<dbReference type="Pfam" id="PF02321">
    <property type="entry name" value="OEP"/>
    <property type="match status" value="2"/>
</dbReference>
<reference evidence="11" key="1">
    <citation type="submission" date="2018-02" db="EMBL/GenBank/DDBJ databases">
        <authorList>
            <person name="Hausmann B."/>
        </authorList>
    </citation>
    <scope>NUCLEOTIDE SEQUENCE [LARGE SCALE GENOMIC DNA]</scope>
    <source>
        <strain evidence="11">Peat soil MAG SbA5</strain>
    </source>
</reference>
<feature type="signal peptide" evidence="9">
    <location>
        <begin position="1"/>
        <end position="29"/>
    </location>
</feature>
<comment type="subcellular location">
    <subcellularLocation>
        <location evidence="1">Cell outer membrane</location>
    </subcellularLocation>
</comment>
<dbReference type="EMBL" id="OKRB01000103">
    <property type="protein sequence ID" value="SPE24406.1"/>
    <property type="molecule type" value="Genomic_DNA"/>
</dbReference>
<evidence type="ECO:0000256" key="6">
    <source>
        <dbReference type="ARBA" id="ARBA00023136"/>
    </source>
</evidence>
<evidence type="ECO:0000256" key="8">
    <source>
        <dbReference type="SAM" id="MobiDB-lite"/>
    </source>
</evidence>
<evidence type="ECO:0000256" key="5">
    <source>
        <dbReference type="ARBA" id="ARBA00022692"/>
    </source>
</evidence>
<dbReference type="GO" id="GO:1990281">
    <property type="term" value="C:efflux pump complex"/>
    <property type="evidence" value="ECO:0007669"/>
    <property type="project" value="TreeGrafter"/>
</dbReference>
<evidence type="ECO:0000256" key="4">
    <source>
        <dbReference type="ARBA" id="ARBA00022452"/>
    </source>
</evidence>
<evidence type="ECO:0000256" key="7">
    <source>
        <dbReference type="ARBA" id="ARBA00023237"/>
    </source>
</evidence>